<gene>
    <name evidence="2" type="ORF">KDL28_28105</name>
</gene>
<dbReference type="Pfam" id="PF10067">
    <property type="entry name" value="DUF2306"/>
    <property type="match status" value="1"/>
</dbReference>
<dbReference type="RefSeq" id="WP_252443420.1">
    <property type="nucleotide sequence ID" value="NZ_JAGSOV010000060.1"/>
</dbReference>
<sequence length="218" mass="22767">MTAPTRPSWLLPTGLILLSAIPVLGGAVRMGALTGGVAATAADSRFTDSPVPIVVHVVGATVYCLLGAFQFVPRFRRRRPGWHRAAGRYVLVPCGLAAALSGIWMTVAYPVPPGDEGLLFALRLVFGAAMAAALVLGVLAARRRDVAAHRAWMTRGYAIGVGAGTQALVHLPFALVGPTPIGTDRALLLGLGWLINVAVAEWVIRRRAGTLRPAAVAA</sequence>
<comment type="caution">
    <text evidence="2">The sequence shown here is derived from an EMBL/GenBank/DDBJ whole genome shotgun (WGS) entry which is preliminary data.</text>
</comment>
<keyword evidence="3" id="KW-1185">Reference proteome</keyword>
<accession>A0ABT1A7P4</accession>
<proteinExistence type="predicted"/>
<feature type="transmembrane region" description="Helical" evidence="1">
    <location>
        <begin position="49"/>
        <end position="69"/>
    </location>
</feature>
<dbReference type="Proteomes" id="UP001165283">
    <property type="component" value="Unassembled WGS sequence"/>
</dbReference>
<protein>
    <submittedName>
        <fullName evidence="2">DUF2306 domain-containing protein</fullName>
    </submittedName>
</protein>
<evidence type="ECO:0000313" key="2">
    <source>
        <dbReference type="EMBL" id="MCO1658938.1"/>
    </source>
</evidence>
<evidence type="ECO:0000256" key="1">
    <source>
        <dbReference type="SAM" id="Phobius"/>
    </source>
</evidence>
<evidence type="ECO:0000313" key="3">
    <source>
        <dbReference type="Proteomes" id="UP001165283"/>
    </source>
</evidence>
<feature type="transmembrane region" description="Helical" evidence="1">
    <location>
        <begin position="186"/>
        <end position="204"/>
    </location>
</feature>
<reference evidence="2" key="1">
    <citation type="submission" date="2021-04" db="EMBL/GenBank/DDBJ databases">
        <title>Pseudonocardia sp. nov., isolated from sandy soil of mangrove forest.</title>
        <authorList>
            <person name="Zan Z."/>
            <person name="Huang R."/>
            <person name="Liu W."/>
        </authorList>
    </citation>
    <scope>NUCLEOTIDE SEQUENCE</scope>
    <source>
        <strain evidence="2">S2-4</strain>
    </source>
</reference>
<feature type="transmembrane region" description="Helical" evidence="1">
    <location>
        <begin position="152"/>
        <end position="174"/>
    </location>
</feature>
<keyword evidence="1" id="KW-0472">Membrane</keyword>
<organism evidence="2 3">
    <name type="scientific">Pseudonocardia humida</name>
    <dbReference type="NCBI Taxonomy" id="2800819"/>
    <lineage>
        <taxon>Bacteria</taxon>
        <taxon>Bacillati</taxon>
        <taxon>Actinomycetota</taxon>
        <taxon>Actinomycetes</taxon>
        <taxon>Pseudonocardiales</taxon>
        <taxon>Pseudonocardiaceae</taxon>
        <taxon>Pseudonocardia</taxon>
    </lineage>
</organism>
<feature type="transmembrane region" description="Helical" evidence="1">
    <location>
        <begin position="117"/>
        <end position="140"/>
    </location>
</feature>
<dbReference type="InterPro" id="IPR018750">
    <property type="entry name" value="DUF2306_membrane"/>
</dbReference>
<feature type="transmembrane region" description="Helical" evidence="1">
    <location>
        <begin position="90"/>
        <end position="111"/>
    </location>
</feature>
<name>A0ABT1A7P4_9PSEU</name>
<dbReference type="EMBL" id="JAGSOV010000060">
    <property type="protein sequence ID" value="MCO1658938.1"/>
    <property type="molecule type" value="Genomic_DNA"/>
</dbReference>
<keyword evidence="1" id="KW-1133">Transmembrane helix</keyword>
<keyword evidence="1" id="KW-0812">Transmembrane</keyword>